<dbReference type="GO" id="GO:0004521">
    <property type="term" value="F:RNA endonuclease activity"/>
    <property type="evidence" value="ECO:0007669"/>
    <property type="project" value="UniProtKB-UniRule"/>
</dbReference>
<keyword evidence="2 9" id="KW-0540">Nuclease</keyword>
<dbReference type="InterPro" id="IPR055132">
    <property type="entry name" value="RNase_J_b_CASP"/>
</dbReference>
<evidence type="ECO:0000256" key="11">
    <source>
        <dbReference type="PIRSR" id="PIRSR004803-1"/>
    </source>
</evidence>
<dbReference type="InterPro" id="IPR041636">
    <property type="entry name" value="RNase_J_C"/>
</dbReference>
<dbReference type="GO" id="GO:0008270">
    <property type="term" value="F:zinc ion binding"/>
    <property type="evidence" value="ECO:0007669"/>
    <property type="project" value="InterPro"/>
</dbReference>
<dbReference type="PROSITE" id="PS01292">
    <property type="entry name" value="UPF0036"/>
    <property type="match status" value="1"/>
</dbReference>
<dbReference type="GO" id="GO:0006364">
    <property type="term" value="P:rRNA processing"/>
    <property type="evidence" value="ECO:0007669"/>
    <property type="project" value="UniProtKB-UniRule"/>
</dbReference>
<keyword evidence="1 9" id="KW-0963">Cytoplasm</keyword>
<dbReference type="Pfam" id="PF07521">
    <property type="entry name" value="RMMBL"/>
    <property type="match status" value="1"/>
</dbReference>
<dbReference type="OrthoDB" id="9758375at2"/>
<comment type="similarity">
    <text evidence="9 10">Belongs to the metallo-beta-lactamase superfamily. RNA-metabolizing metallo-beta-lactamase-like family. Bacterial RNase J subfamily.</text>
</comment>
<keyword evidence="17" id="KW-1185">Reference proteome</keyword>
<dbReference type="Gene3D" id="3.40.50.10710">
    <property type="entry name" value="Metallo-hydrolase/oxidoreductase"/>
    <property type="match status" value="1"/>
</dbReference>
<dbReference type="AlphaFoldDB" id="A0A235B854"/>
<comment type="caution">
    <text evidence="16">The sequence shown here is derived from an EMBL/GenBank/DDBJ whole genome shotgun (WGS) entry which is preliminary data.</text>
</comment>
<dbReference type="Proteomes" id="UP000215459">
    <property type="component" value="Unassembled WGS sequence"/>
</dbReference>
<dbReference type="Gene3D" id="3.60.15.10">
    <property type="entry name" value="Ribonuclease Z/Hydroxyacylglutathione hydrolase-like"/>
    <property type="match status" value="1"/>
</dbReference>
<dbReference type="InterPro" id="IPR030854">
    <property type="entry name" value="RNase_J_bac"/>
</dbReference>
<keyword evidence="9" id="KW-0698">rRNA processing</keyword>
<feature type="binding site" evidence="13">
    <location>
        <position position="72"/>
    </location>
    <ligand>
        <name>Zn(2+)</name>
        <dbReference type="ChEBI" id="CHEBI:29105"/>
        <label>1</label>
        <note>catalytic</note>
    </ligand>
</feature>
<comment type="subcellular location">
    <subcellularLocation>
        <location evidence="9 10">Cytoplasm</location>
    </subcellularLocation>
</comment>
<evidence type="ECO:0000256" key="4">
    <source>
        <dbReference type="ARBA" id="ARBA00022759"/>
    </source>
</evidence>
<dbReference type="GO" id="GO:0005737">
    <property type="term" value="C:cytoplasm"/>
    <property type="evidence" value="ECO:0007669"/>
    <property type="project" value="UniProtKB-SubCell"/>
</dbReference>
<organism evidence="16 17">
    <name type="scientific">Paludifilum halophilum</name>
    <dbReference type="NCBI Taxonomy" id="1642702"/>
    <lineage>
        <taxon>Bacteria</taxon>
        <taxon>Bacillati</taxon>
        <taxon>Bacillota</taxon>
        <taxon>Bacilli</taxon>
        <taxon>Bacillales</taxon>
        <taxon>Thermoactinomycetaceae</taxon>
        <taxon>Paludifilum</taxon>
    </lineage>
</organism>
<keyword evidence="13" id="KW-0106">Calcium</keyword>
<dbReference type="PIRSF" id="PIRSF004803">
    <property type="entry name" value="RnjA"/>
    <property type="match status" value="1"/>
</dbReference>
<dbReference type="PANTHER" id="PTHR43694">
    <property type="entry name" value="RIBONUCLEASE J"/>
    <property type="match status" value="1"/>
</dbReference>
<keyword evidence="6 13" id="KW-0862">Zinc</keyword>
<feature type="binding site" evidence="9 12">
    <location>
        <begin position="360"/>
        <end position="364"/>
    </location>
    <ligand>
        <name>substrate</name>
    </ligand>
</feature>
<dbReference type="InterPro" id="IPR011108">
    <property type="entry name" value="RMMBL"/>
</dbReference>
<feature type="binding site" evidence="13">
    <location>
        <position position="160"/>
    </location>
    <ligand>
        <name>Zn(2+)</name>
        <dbReference type="ChEBI" id="CHEBI:29105"/>
        <label>1</label>
        <note>catalytic</note>
    </ligand>
</feature>
<accession>A0A235B854</accession>
<keyword evidence="7 9" id="KW-0269">Exonuclease</keyword>
<evidence type="ECO:0000313" key="17">
    <source>
        <dbReference type="Proteomes" id="UP000215459"/>
    </source>
</evidence>
<evidence type="ECO:0000256" key="3">
    <source>
        <dbReference type="ARBA" id="ARBA00022723"/>
    </source>
</evidence>
<feature type="binding site" evidence="12">
    <location>
        <begin position="228"/>
        <end position="230"/>
    </location>
    <ligand>
        <name>substrate</name>
    </ligand>
</feature>
<evidence type="ECO:0000256" key="10">
    <source>
        <dbReference type="PIRNR" id="PIRNR004803"/>
    </source>
</evidence>
<comment type="cofactor">
    <cofactor evidence="10 13">
        <name>Zn(2+)</name>
        <dbReference type="ChEBI" id="CHEBI:29105"/>
    </cofactor>
    <text evidence="10 13">Binds 2 Zn(2+) ions per subunit. It is not clear if Zn(2+) or Mg(2+) is physiologically important.</text>
</comment>
<dbReference type="NCBIfam" id="TIGR00649">
    <property type="entry name" value="MG423"/>
    <property type="match status" value="1"/>
</dbReference>
<dbReference type="RefSeq" id="WP_094263795.1">
    <property type="nucleotide sequence ID" value="NZ_NOWF01000003.1"/>
</dbReference>
<keyword evidence="3 10" id="KW-0479">Metal-binding</keyword>
<feature type="binding site" evidence="13">
    <location>
        <position position="74"/>
    </location>
    <ligand>
        <name>Zn(2+)</name>
        <dbReference type="ChEBI" id="CHEBI:29105"/>
        <label>1</label>
        <note>catalytic</note>
    </ligand>
</feature>
<evidence type="ECO:0000256" key="8">
    <source>
        <dbReference type="ARBA" id="ARBA00022884"/>
    </source>
</evidence>
<keyword evidence="5 9" id="KW-0378">Hydrolase</keyword>
<evidence type="ECO:0000256" key="1">
    <source>
        <dbReference type="ARBA" id="ARBA00022490"/>
    </source>
</evidence>
<feature type="domain" description="Metallo-beta-lactamase" evidence="15">
    <location>
        <begin position="17"/>
        <end position="211"/>
    </location>
</feature>
<dbReference type="EC" id="3.1.-.-" evidence="9 10"/>
<feature type="binding site" evidence="13">
    <location>
        <position position="439"/>
    </location>
    <ligand>
        <name>Ca(2+)</name>
        <dbReference type="ChEBI" id="CHEBI:29108"/>
    </ligand>
</feature>
<feature type="binding site" evidence="13">
    <location>
        <position position="70"/>
    </location>
    <ligand>
        <name>Zn(2+)</name>
        <dbReference type="ChEBI" id="CHEBI:29105"/>
        <label>1</label>
        <note>catalytic</note>
    </ligand>
</feature>
<feature type="active site" description="Proton acceptor" evidence="11">
    <location>
        <position position="364"/>
    </location>
</feature>
<evidence type="ECO:0000256" key="7">
    <source>
        <dbReference type="ARBA" id="ARBA00022839"/>
    </source>
</evidence>
<dbReference type="HAMAP" id="MF_01491">
    <property type="entry name" value="RNase_J_bact"/>
    <property type="match status" value="1"/>
</dbReference>
<evidence type="ECO:0000256" key="9">
    <source>
        <dbReference type="HAMAP-Rule" id="MF_01491"/>
    </source>
</evidence>
<feature type="coiled-coil region" evidence="14">
    <location>
        <begin position="490"/>
        <end position="517"/>
    </location>
</feature>
<dbReference type="InterPro" id="IPR042173">
    <property type="entry name" value="RNase_J_2"/>
</dbReference>
<dbReference type="InterPro" id="IPR004613">
    <property type="entry name" value="RNase_J"/>
</dbReference>
<dbReference type="PANTHER" id="PTHR43694:SF1">
    <property type="entry name" value="RIBONUCLEASE J"/>
    <property type="match status" value="1"/>
</dbReference>
<feature type="binding site" evidence="13">
    <location>
        <position position="47"/>
    </location>
    <ligand>
        <name>Ca(2+)</name>
        <dbReference type="ChEBI" id="CHEBI:29108"/>
    </ligand>
</feature>
<feature type="binding site" evidence="13">
    <location>
        <position position="75"/>
    </location>
    <ligand>
        <name>Zn(2+)</name>
        <dbReference type="ChEBI" id="CHEBI:29105"/>
        <label>1</label>
        <note>catalytic</note>
    </ligand>
</feature>
<sequence length="551" mass="62114">MTKRVSIFPLGGMDEIGKNMYVIEYENEMVVIDCGRKFADEEHPGVDSLIPDIRYLMENKEKVKGIFITHGHEDHIGALPYVLPRLNVPVYGAPLTIGLVRSTLQEFRLLRGAQLKEVNERSYFRFDCLSVSFFRTTHSIPDSLGIVVHTPEGAVVHTGDFKFDLTPVGPTLDFSDIVKVGKRGVLALLSDSTNSERTGSTPSEETVGTSIEKLFRKTRGRIFFSTFASNVYRLQQVVETAHLYGRKLAILGFSMEKAFRISESLGHLKIPENLIIDAKDLPKYKAEKVVVLCTGSQGEPRAALSRIATGAHPTIQVQPGDTVILSSSPIPGNTRRIYKTINRLFRAGAEVIHGSQVDIHASGHGSQHDQQMMLRLIRPRYFIPIHGEYRMLVTHAKLAEQTGVKPENIFILDNGETVHLTRRKGIKKGRVPTDLTVVDKNGIEENFSVVLQDRKRLSENGLVMVVLAVNRKTLEVKAGPDIITRGFVYVRESEELIQAMKREVQQLLNELRQNNGKEPMQWKAEIIWHLNRFLSKKIQRHPLIFPVISYL</sequence>
<evidence type="ECO:0000256" key="12">
    <source>
        <dbReference type="PIRSR" id="PIRSR004803-2"/>
    </source>
</evidence>
<feature type="binding site" evidence="13">
    <location>
        <position position="386"/>
    </location>
    <ligand>
        <name>Zn(2+)</name>
        <dbReference type="ChEBI" id="CHEBI:29105"/>
        <label>1</label>
        <note>catalytic</note>
    </ligand>
</feature>
<dbReference type="Pfam" id="PF17770">
    <property type="entry name" value="RNase_J_C"/>
    <property type="match status" value="1"/>
</dbReference>
<dbReference type="GO" id="GO:0003723">
    <property type="term" value="F:RNA binding"/>
    <property type="evidence" value="ECO:0007669"/>
    <property type="project" value="UniProtKB-UniRule"/>
</dbReference>
<evidence type="ECO:0000256" key="6">
    <source>
        <dbReference type="ARBA" id="ARBA00022833"/>
    </source>
</evidence>
<dbReference type="Pfam" id="PF00753">
    <property type="entry name" value="Lactamase_B"/>
    <property type="match status" value="1"/>
</dbReference>
<comment type="subunit">
    <text evidence="9">Homodimer, may be a subunit of the RNA degradosome.</text>
</comment>
<evidence type="ECO:0000256" key="5">
    <source>
        <dbReference type="ARBA" id="ARBA00022801"/>
    </source>
</evidence>
<dbReference type="CDD" id="cd07714">
    <property type="entry name" value="RNaseJ_MBL-fold"/>
    <property type="match status" value="1"/>
</dbReference>
<evidence type="ECO:0000313" key="16">
    <source>
        <dbReference type="EMBL" id="OYD08490.1"/>
    </source>
</evidence>
<gene>
    <name evidence="9" type="primary">rnj</name>
    <name evidence="16" type="ORF">CHM34_06590</name>
</gene>
<dbReference type="InterPro" id="IPR001587">
    <property type="entry name" value="RNase_J_CS"/>
</dbReference>
<keyword evidence="14" id="KW-0175">Coiled coil</keyword>
<protein>
    <recommendedName>
        <fullName evidence="9 10">Ribonuclease J</fullName>
        <shortName evidence="9">RNase J</shortName>
        <ecNumber evidence="9 10">3.1.-.-</ecNumber>
    </recommendedName>
</protein>
<dbReference type="InterPro" id="IPR036866">
    <property type="entry name" value="RibonucZ/Hydroxyglut_hydro"/>
</dbReference>
<proteinExistence type="inferred from homology"/>
<dbReference type="Gene3D" id="3.10.20.580">
    <property type="match status" value="1"/>
</dbReference>
<feature type="active site" description="Proton donor" evidence="11">
    <location>
        <position position="191"/>
    </location>
</feature>
<feature type="binding site" evidence="13">
    <location>
        <position position="45"/>
    </location>
    <ligand>
        <name>Ca(2+)</name>
        <dbReference type="ChEBI" id="CHEBI:29108"/>
    </ligand>
</feature>
<evidence type="ECO:0000259" key="15">
    <source>
        <dbReference type="SMART" id="SM00849"/>
    </source>
</evidence>
<keyword evidence="4 9" id="KW-0255">Endonuclease</keyword>
<dbReference type="GO" id="GO:0004534">
    <property type="term" value="F:5'-3' RNA exonuclease activity"/>
    <property type="evidence" value="ECO:0007669"/>
    <property type="project" value="UniProtKB-UniRule"/>
</dbReference>
<comment type="cofactor">
    <cofactor evidence="13">
        <name>Ca(2+)</name>
        <dbReference type="ChEBI" id="CHEBI:29108"/>
    </cofactor>
    <text evidence="13">Binds 1 Ca(2+) cation per subunit. Seen in 1 crystal structure, it is not clear if it is physiologically important.</text>
</comment>
<evidence type="ECO:0000256" key="2">
    <source>
        <dbReference type="ARBA" id="ARBA00022722"/>
    </source>
</evidence>
<evidence type="ECO:0000256" key="14">
    <source>
        <dbReference type="SAM" id="Coils"/>
    </source>
</evidence>
<comment type="function">
    <text evidence="9">An RNase that has 5'-3' exonuclease and possibly endonuclease activity. Involved in maturation of rRNA and in some organisms also mRNA maturation and/or decay.</text>
</comment>
<name>A0A235B854_9BACL</name>
<dbReference type="InterPro" id="IPR001279">
    <property type="entry name" value="Metallo-B-lactamas"/>
</dbReference>
<dbReference type="SMART" id="SM00849">
    <property type="entry name" value="Lactamase_B"/>
    <property type="match status" value="1"/>
</dbReference>
<keyword evidence="8 9" id="KW-0694">RNA-binding</keyword>
<feature type="binding site" evidence="13">
    <location>
        <position position="138"/>
    </location>
    <ligand>
        <name>Zn(2+)</name>
        <dbReference type="ChEBI" id="CHEBI:29105"/>
        <label>1</label>
        <note>catalytic</note>
    </ligand>
</feature>
<evidence type="ECO:0000256" key="13">
    <source>
        <dbReference type="PIRSR" id="PIRSR004803-3"/>
    </source>
</evidence>
<reference evidence="16 17" key="1">
    <citation type="submission" date="2017-07" db="EMBL/GenBank/DDBJ databases">
        <title>The genome sequence of Paludifilum halophilum highlights mechanisms for microbial adaptation to high salt environemnts.</title>
        <authorList>
            <person name="Belbahri L."/>
        </authorList>
    </citation>
    <scope>NUCLEOTIDE SEQUENCE [LARGE SCALE GENOMIC DNA]</scope>
    <source>
        <strain evidence="16 17">DSM 102817</strain>
    </source>
</reference>
<dbReference type="EMBL" id="NOWF01000003">
    <property type="protein sequence ID" value="OYD08490.1"/>
    <property type="molecule type" value="Genomic_DNA"/>
</dbReference>
<dbReference type="Pfam" id="PF22505">
    <property type="entry name" value="RNase_J_b_CASP"/>
    <property type="match status" value="1"/>
</dbReference>
<dbReference type="SUPFAM" id="SSF56281">
    <property type="entry name" value="Metallo-hydrolase/oxidoreductase"/>
    <property type="match status" value="1"/>
</dbReference>